<evidence type="ECO:0000313" key="3">
    <source>
        <dbReference type="Proteomes" id="UP001620645"/>
    </source>
</evidence>
<evidence type="ECO:0000256" key="1">
    <source>
        <dbReference type="SAM" id="Coils"/>
    </source>
</evidence>
<proteinExistence type="predicted"/>
<name>A0ABD2KDY9_HETSC</name>
<sequence length="336" mass="38898">MNGWDKVKITLEGEEGKCEENEYEVLIEQINEKDDTFPIWPNAIEKRLAIGGEETTEEGTTQRIKFDNYFHLEISPNLPENSKMFYRMDIRCAGGGGQTAEFKSFTKANAIVVISSKQKCAAYDVRVWPTHLEWMEGGHKKLNDRPEYFEEGISIENGTLLQVCFSNYFDLRLSPRLEPNSEDIYVVEVKMHVDGAEKYRTKTEENARIVFGGTNGRRECRGTTAPAKYDIKVAFVWKKWGMLDRSSSISRRAMVAKDEEKELVPAKAKIEIKQNEVEISNGETHEIVFDVDMEKVTRDIRRTQNKIRKVRKELKEIKRRLNEVSEELKNLKMNGK</sequence>
<organism evidence="2 3">
    <name type="scientific">Heterodera schachtii</name>
    <name type="common">Sugarbeet cyst nematode worm</name>
    <name type="synonym">Tylenchus schachtii</name>
    <dbReference type="NCBI Taxonomy" id="97005"/>
    <lineage>
        <taxon>Eukaryota</taxon>
        <taxon>Metazoa</taxon>
        <taxon>Ecdysozoa</taxon>
        <taxon>Nematoda</taxon>
        <taxon>Chromadorea</taxon>
        <taxon>Rhabditida</taxon>
        <taxon>Tylenchina</taxon>
        <taxon>Tylenchomorpha</taxon>
        <taxon>Tylenchoidea</taxon>
        <taxon>Heteroderidae</taxon>
        <taxon>Heteroderinae</taxon>
        <taxon>Heterodera</taxon>
    </lineage>
</organism>
<gene>
    <name evidence="2" type="ORF">niasHS_001619</name>
</gene>
<comment type="caution">
    <text evidence="2">The sequence shown here is derived from an EMBL/GenBank/DDBJ whole genome shotgun (WGS) entry which is preliminary data.</text>
</comment>
<accession>A0ABD2KDY9</accession>
<dbReference type="AlphaFoldDB" id="A0ABD2KDY9"/>
<evidence type="ECO:0000313" key="2">
    <source>
        <dbReference type="EMBL" id="KAL3101159.1"/>
    </source>
</evidence>
<feature type="coiled-coil region" evidence="1">
    <location>
        <begin position="293"/>
        <end position="334"/>
    </location>
</feature>
<keyword evidence="3" id="KW-1185">Reference proteome</keyword>
<dbReference type="Proteomes" id="UP001620645">
    <property type="component" value="Unassembled WGS sequence"/>
</dbReference>
<keyword evidence="1" id="KW-0175">Coiled coil</keyword>
<protein>
    <submittedName>
        <fullName evidence="2">Uncharacterized protein</fullName>
    </submittedName>
</protein>
<dbReference type="EMBL" id="JBICCN010000027">
    <property type="protein sequence ID" value="KAL3101159.1"/>
    <property type="molecule type" value="Genomic_DNA"/>
</dbReference>
<reference evidence="2 3" key="1">
    <citation type="submission" date="2024-10" db="EMBL/GenBank/DDBJ databases">
        <authorList>
            <person name="Kim D."/>
        </authorList>
    </citation>
    <scope>NUCLEOTIDE SEQUENCE [LARGE SCALE GENOMIC DNA]</scope>
    <source>
        <strain evidence="2">Taebaek</strain>
    </source>
</reference>